<organism evidence="5 6">
    <name type="scientific">Falsiroseomonas algicola</name>
    <dbReference type="NCBI Taxonomy" id="2716930"/>
    <lineage>
        <taxon>Bacteria</taxon>
        <taxon>Pseudomonadati</taxon>
        <taxon>Pseudomonadota</taxon>
        <taxon>Alphaproteobacteria</taxon>
        <taxon>Acetobacterales</taxon>
        <taxon>Roseomonadaceae</taxon>
        <taxon>Falsiroseomonas</taxon>
    </lineage>
</organism>
<dbReference type="Gene3D" id="3.40.640.10">
    <property type="entry name" value="Type I PLP-dependent aspartate aminotransferase-like (Major domain)"/>
    <property type="match status" value="1"/>
</dbReference>
<proteinExistence type="inferred from homology"/>
<evidence type="ECO:0000313" key="6">
    <source>
        <dbReference type="Proteomes" id="UP000475385"/>
    </source>
</evidence>
<accession>A0A6M1LUY5</accession>
<evidence type="ECO:0000256" key="3">
    <source>
        <dbReference type="ARBA" id="ARBA00044507"/>
    </source>
</evidence>
<reference evidence="5 6" key="1">
    <citation type="submission" date="2020-03" db="EMBL/GenBank/DDBJ databases">
        <title>Roseomonas stagni sp. nov., isolated from pond water in Japan.</title>
        <authorList>
            <person name="Furuhata K."/>
            <person name="Miyamoto H."/>
            <person name="Goto K."/>
        </authorList>
    </citation>
    <scope>NUCLEOTIDE SEQUENCE [LARGE SCALE GENOMIC DNA]</scope>
    <source>
        <strain evidence="5 6">PeD5</strain>
    </source>
</reference>
<keyword evidence="2 4" id="KW-0663">Pyridoxal phosphate</keyword>
<keyword evidence="6" id="KW-1185">Reference proteome</keyword>
<evidence type="ECO:0000313" key="5">
    <source>
        <dbReference type="EMBL" id="NGM23264.1"/>
    </source>
</evidence>
<dbReference type="RefSeq" id="WP_164697188.1">
    <property type="nucleotide sequence ID" value="NZ_JAAIKB010000014.1"/>
</dbReference>
<evidence type="ECO:0000256" key="2">
    <source>
        <dbReference type="ARBA" id="ARBA00022898"/>
    </source>
</evidence>
<dbReference type="Proteomes" id="UP000475385">
    <property type="component" value="Unassembled WGS sequence"/>
</dbReference>
<gene>
    <name evidence="5" type="ORF">G3576_24840</name>
</gene>
<comment type="caution">
    <text evidence="5">The sequence shown here is derived from an EMBL/GenBank/DDBJ whole genome shotgun (WGS) entry which is preliminary data.</text>
</comment>
<dbReference type="EMBL" id="JAAIKB010000014">
    <property type="protein sequence ID" value="NGM23264.1"/>
    <property type="molecule type" value="Genomic_DNA"/>
</dbReference>
<dbReference type="PANTHER" id="PTHR32328">
    <property type="entry name" value="L-SERYL-TRNA(SEC) SELENIUM TRANSFERASE"/>
    <property type="match status" value="1"/>
</dbReference>
<dbReference type="PANTHER" id="PTHR32328:SF0">
    <property type="entry name" value="L-SERYL-TRNA(SEC) SELENIUM TRANSFERASE"/>
    <property type="match status" value="1"/>
</dbReference>
<evidence type="ECO:0000256" key="4">
    <source>
        <dbReference type="PIRSR" id="PIRSR618319-50"/>
    </source>
</evidence>
<protein>
    <submittedName>
        <fullName evidence="5">Selenocysteine synthase</fullName>
    </submittedName>
</protein>
<evidence type="ECO:0000256" key="1">
    <source>
        <dbReference type="ARBA" id="ARBA00001933"/>
    </source>
</evidence>
<dbReference type="InterPro" id="IPR015421">
    <property type="entry name" value="PyrdxlP-dep_Trfase_major"/>
</dbReference>
<dbReference type="InterPro" id="IPR015424">
    <property type="entry name" value="PyrdxlP-dep_Trfase"/>
</dbReference>
<name>A0A6M1LUY5_9PROT</name>
<dbReference type="SUPFAM" id="SSF53383">
    <property type="entry name" value="PLP-dependent transferases"/>
    <property type="match status" value="1"/>
</dbReference>
<comment type="similarity">
    <text evidence="3">Belongs to the SelA family.</text>
</comment>
<feature type="modified residue" description="N6-(pyridoxal phosphate)lysine" evidence="4">
    <location>
        <position position="214"/>
    </location>
</feature>
<dbReference type="AlphaFoldDB" id="A0A6M1LUY5"/>
<dbReference type="InterPro" id="IPR018319">
    <property type="entry name" value="SelA-like"/>
</dbReference>
<sequence length="391" mass="40824">MSLYESLGVTPIINAAGTNTRLSGGMMHPDIRAAMAEAADWCVEMHDLQAAASRAITEATGAEAGIVTSGAAAALTLGAAACVARFDVAQMHGVPIRTDRDQFVMARSHRNMYDRAVQSAGCWIEEVGIPDRFSGAGIRDADAEDFASAFGARTAGVLWVAQPWAEPALADVVRVAHDAGLPVMVDAAAQLPPRANLRRFLDAGADLVCFSGGKAIGGPQASGILAGRRDLVASALLQMLDLDLPPAQFALPPEFACDDAPKQLPRHGIGRACKAGKEEIVGLIVALRRFVAEGDAPQAARLRAVLDRVRAPLGNAPGVSITEGPVPLLLLAMGSPAEARAAEAALRARHIHIGQGRLRDGVLVVNPLALAERDIAPLGQALRQVCGLLDR</sequence>
<dbReference type="GO" id="GO:0004125">
    <property type="term" value="F:L-seryl-tRNA(Sec) selenium transferase activity"/>
    <property type="evidence" value="ECO:0007669"/>
    <property type="project" value="TreeGrafter"/>
</dbReference>
<dbReference type="Pfam" id="PF03841">
    <property type="entry name" value="SelA"/>
    <property type="match status" value="1"/>
</dbReference>
<comment type="cofactor">
    <cofactor evidence="1 4">
        <name>pyridoxal 5'-phosphate</name>
        <dbReference type="ChEBI" id="CHEBI:597326"/>
    </cofactor>
</comment>